<dbReference type="RefSeq" id="WP_208651002.1">
    <property type="nucleotide sequence ID" value="NZ_CP036528.1"/>
</dbReference>
<dbReference type="PANTHER" id="PTHR46333">
    <property type="entry name" value="CYTOKINESIS PROTEIN 3"/>
    <property type="match status" value="1"/>
</dbReference>
<dbReference type="InterPro" id="IPR002931">
    <property type="entry name" value="Transglutaminase-like"/>
</dbReference>
<dbReference type="PANTHER" id="PTHR46333:SF2">
    <property type="entry name" value="CYTOKINESIS PROTEIN 3"/>
    <property type="match status" value="1"/>
</dbReference>
<gene>
    <name evidence="2" type="ORF">DKZ56_01730</name>
</gene>
<dbReference type="InterPro" id="IPR032485">
    <property type="entry name" value="LRP1-like_beta_prop"/>
</dbReference>
<evidence type="ECO:0000313" key="3">
    <source>
        <dbReference type="Proteomes" id="UP000291151"/>
    </source>
</evidence>
<reference evidence="2 3" key="1">
    <citation type="submission" date="2019-02" db="EMBL/GenBank/DDBJ databases">
        <title>Ureibacillus thermophilus.</title>
        <authorList>
            <person name="Sunny J.S."/>
            <person name="Natarajan A."/>
            <person name="Saleena L.M."/>
        </authorList>
    </citation>
    <scope>NUCLEOTIDE SEQUENCE [LARGE SCALE GENOMIC DNA]</scope>
    <source>
        <strain evidence="2 3">LM102</strain>
    </source>
</reference>
<dbReference type="Pfam" id="PF16472">
    <property type="entry name" value="DUF5050"/>
    <property type="match status" value="1"/>
</dbReference>
<evidence type="ECO:0000259" key="1">
    <source>
        <dbReference type="SMART" id="SM00460"/>
    </source>
</evidence>
<sequence length="421" mass="48216">MLKRLTIFIILLIMIKPAYDFSKEIWDKAVQWINENEIAQNIENISISDIKESTKEAIQGTSSTISALQNTIHLPGKVQSVEELADAFFYHFSQWETDFEIQYAGDTSNIEELIQQAVEEASQRDHYILGHLGDRKVALSYGKSKASIKVHQQYLTNAAYEQYVDEQVASILSQVNANTMSDFEKVKFVNDYIVKNTVYSTNTVLSPHSAAAVLREHKGVCQGYALLALKMLRELGVETLYVVGEVHTGPHAWNLVKVNGEWYHLDVTWNDPVPDRGNAVRYQYFLVDDATMKKDHQWKEGNYPKATSKTYAFMAKMDHAYEQDGYMYYSNVQDNHRLYRLNLSTGEDQRLTKSRAQYIVGDGEWIYFSNYSNGAYLARIRTDGSEESIIYREKVSNLLVQDGYLIFATDDGLKKLDLGTF</sequence>
<evidence type="ECO:0000313" key="2">
    <source>
        <dbReference type="EMBL" id="QBK24727.1"/>
    </source>
</evidence>
<name>A0A4P6UQD4_9BACL</name>
<dbReference type="Gene3D" id="3.10.620.30">
    <property type="match status" value="1"/>
</dbReference>
<proteinExistence type="predicted"/>
<dbReference type="SMART" id="SM00460">
    <property type="entry name" value="TGc"/>
    <property type="match status" value="1"/>
</dbReference>
<dbReference type="EMBL" id="CP036528">
    <property type="protein sequence ID" value="QBK24727.1"/>
    <property type="molecule type" value="Genomic_DNA"/>
</dbReference>
<dbReference type="InterPro" id="IPR038765">
    <property type="entry name" value="Papain-like_cys_pep_sf"/>
</dbReference>
<dbReference type="Proteomes" id="UP000291151">
    <property type="component" value="Chromosome"/>
</dbReference>
<dbReference type="KEGG" id="uth:DKZ56_01730"/>
<organism evidence="2 3">
    <name type="scientific">Ureibacillus thermophilus</name>
    <dbReference type="NCBI Taxonomy" id="367743"/>
    <lineage>
        <taxon>Bacteria</taxon>
        <taxon>Bacillati</taxon>
        <taxon>Bacillota</taxon>
        <taxon>Bacilli</taxon>
        <taxon>Bacillales</taxon>
        <taxon>Caryophanaceae</taxon>
        <taxon>Ureibacillus</taxon>
    </lineage>
</organism>
<dbReference type="InterPro" id="IPR052557">
    <property type="entry name" value="CAP/Cytokinesis_protein"/>
</dbReference>
<keyword evidence="3" id="KW-1185">Reference proteome</keyword>
<accession>A0A4P6UQD4</accession>
<dbReference type="AlphaFoldDB" id="A0A4P6UQD4"/>
<dbReference type="Pfam" id="PF01841">
    <property type="entry name" value="Transglut_core"/>
    <property type="match status" value="1"/>
</dbReference>
<dbReference type="GO" id="GO:0005737">
    <property type="term" value="C:cytoplasm"/>
    <property type="evidence" value="ECO:0007669"/>
    <property type="project" value="TreeGrafter"/>
</dbReference>
<protein>
    <submittedName>
        <fullName evidence="2">DUF5050 domain-containing protein</fullName>
    </submittedName>
</protein>
<dbReference type="SUPFAM" id="SSF63825">
    <property type="entry name" value="YWTD domain"/>
    <property type="match status" value="1"/>
</dbReference>
<feature type="domain" description="Transglutaminase-like" evidence="1">
    <location>
        <begin position="213"/>
        <end position="269"/>
    </location>
</feature>
<dbReference type="SUPFAM" id="SSF54001">
    <property type="entry name" value="Cysteine proteinases"/>
    <property type="match status" value="1"/>
</dbReference>